<evidence type="ECO:0000259" key="1">
    <source>
        <dbReference type="PROSITE" id="PS51736"/>
    </source>
</evidence>
<reference evidence="3" key="1">
    <citation type="submission" date="2016-06" db="EMBL/GenBank/DDBJ databases">
        <authorList>
            <person name="Varghese N."/>
        </authorList>
    </citation>
    <scope>NUCLEOTIDE SEQUENCE [LARGE SCALE GENOMIC DNA]</scope>
    <source>
        <strain evidence="3">DSM 43171</strain>
    </source>
</reference>
<dbReference type="STRING" id="47864.GA0070560_11968"/>
<evidence type="ECO:0000313" key="2">
    <source>
        <dbReference type="EMBL" id="SCG63975.1"/>
    </source>
</evidence>
<feature type="domain" description="Resolvase/invertase-type recombinase catalytic" evidence="1">
    <location>
        <begin position="10"/>
        <end position="159"/>
    </location>
</feature>
<dbReference type="InterPro" id="IPR050639">
    <property type="entry name" value="SSR_resolvase"/>
</dbReference>
<dbReference type="PROSITE" id="PS51736">
    <property type="entry name" value="RECOMBINASES_3"/>
    <property type="match status" value="1"/>
</dbReference>
<dbReference type="PANTHER" id="PTHR30461">
    <property type="entry name" value="DNA-INVERTASE FROM LAMBDOID PROPHAGE"/>
    <property type="match status" value="1"/>
</dbReference>
<dbReference type="GO" id="GO:0000150">
    <property type="term" value="F:DNA strand exchange activity"/>
    <property type="evidence" value="ECO:0007669"/>
    <property type="project" value="InterPro"/>
</dbReference>
<dbReference type="GO" id="GO:0003677">
    <property type="term" value="F:DNA binding"/>
    <property type="evidence" value="ECO:0007669"/>
    <property type="project" value="InterPro"/>
</dbReference>
<dbReference type="EMBL" id="FMDN01000019">
    <property type="protein sequence ID" value="SCG63975.1"/>
    <property type="molecule type" value="Genomic_DNA"/>
</dbReference>
<dbReference type="InterPro" id="IPR038109">
    <property type="entry name" value="DNA_bind_recomb_sf"/>
</dbReference>
<dbReference type="OrthoDB" id="4500247at2"/>
<dbReference type="Pfam" id="PF07508">
    <property type="entry name" value="Recombinase"/>
    <property type="match status" value="1"/>
</dbReference>
<dbReference type="InterPro" id="IPR011109">
    <property type="entry name" value="DNA_bind_recombinase_dom"/>
</dbReference>
<dbReference type="SMART" id="SM00857">
    <property type="entry name" value="Resolvase"/>
    <property type="match status" value="1"/>
</dbReference>
<dbReference type="PANTHER" id="PTHR30461:SF23">
    <property type="entry name" value="DNA RECOMBINASE-RELATED"/>
    <property type="match status" value="1"/>
</dbReference>
<name>A0A1C5J0B1_9ACTN</name>
<dbReference type="InterPro" id="IPR006119">
    <property type="entry name" value="Resolv_N"/>
</dbReference>
<dbReference type="InterPro" id="IPR036162">
    <property type="entry name" value="Resolvase-like_N_sf"/>
</dbReference>
<dbReference type="Gene3D" id="3.40.50.1390">
    <property type="entry name" value="Resolvase, N-terminal catalytic domain"/>
    <property type="match status" value="1"/>
</dbReference>
<dbReference type="CDD" id="cd00338">
    <property type="entry name" value="Ser_Recombinase"/>
    <property type="match status" value="1"/>
</dbReference>
<proteinExistence type="predicted"/>
<evidence type="ECO:0000313" key="3">
    <source>
        <dbReference type="Proteomes" id="UP000199408"/>
    </source>
</evidence>
<dbReference type="Gene3D" id="3.90.1750.20">
    <property type="entry name" value="Putative Large Serine Recombinase, Chain B, Domain 2"/>
    <property type="match status" value="1"/>
</dbReference>
<dbReference type="Pfam" id="PF00239">
    <property type="entry name" value="Resolvase"/>
    <property type="match status" value="1"/>
</dbReference>
<gene>
    <name evidence="2" type="ORF">GA0070560_11968</name>
</gene>
<keyword evidence="3" id="KW-1185">Reference proteome</keyword>
<sequence length="529" mass="58796">MSGNITVMTVADIYGRKSTDDRGKSVADQLTEAQEAIQDQGWTLGRVFSDDNRSASRFARKKREDFAELLAHIESGGCELLILWESSRGSRKLAEWAGFLDLIRERGVLIYIVSHGRTYDCRIGRDWKILATDGVDAHAESNLISDRALRGKRRGAAAGKPAGKLQFGFRRVYNDAGEFVEQVEHPEQAALVREAARRVLAGEACNAIAADFNARGILTPRYEPLMARVRRNREEAALPSTSAAQRAELLAEAETWEKQAAGLRWDLTQIKRLCVMPAYAGLRVHQGQVIGKAGWKGIHDEATYAKLLARLTDPKRRTQRDSALKHVLSGLIRCALCASDMRVLKNRGYLCYTCKGCMKTSVRTVTVEGFVEELVLARLERDDAADLFASPGSDDKAAEARRELEELNGQLAEWKALAKARKVSPASFAEFEADLLPQIEAAEVRAKAARVAPVPETIRKLIGAPRKRWPELTVYQRREAIGLLVVELKVGPVGRGRRIFDPARLGASRWTGDALTWAEHWAAEFRARA</sequence>
<protein>
    <submittedName>
        <fullName evidence="2">Recombinase</fullName>
    </submittedName>
</protein>
<dbReference type="Proteomes" id="UP000199408">
    <property type="component" value="Unassembled WGS sequence"/>
</dbReference>
<dbReference type="SUPFAM" id="SSF53041">
    <property type="entry name" value="Resolvase-like"/>
    <property type="match status" value="1"/>
</dbReference>
<dbReference type="AlphaFoldDB" id="A0A1C5J0B1"/>
<organism evidence="2 3">
    <name type="scientific">Micromonospora halophytica</name>
    <dbReference type="NCBI Taxonomy" id="47864"/>
    <lineage>
        <taxon>Bacteria</taxon>
        <taxon>Bacillati</taxon>
        <taxon>Actinomycetota</taxon>
        <taxon>Actinomycetes</taxon>
        <taxon>Micromonosporales</taxon>
        <taxon>Micromonosporaceae</taxon>
        <taxon>Micromonospora</taxon>
    </lineage>
</organism>
<accession>A0A1C5J0B1</accession>